<dbReference type="PANTHER" id="PTHR46905:SF7">
    <property type="entry name" value="RING-H2 FINGER PROTEIN ATL78"/>
    <property type="match status" value="1"/>
</dbReference>
<evidence type="ECO:0000256" key="8">
    <source>
        <dbReference type="ARBA" id="ARBA00022989"/>
    </source>
</evidence>
<dbReference type="EC" id="2.3.2.27" evidence="3"/>
<dbReference type="EMBL" id="JAUIZM010000001">
    <property type="protein sequence ID" value="KAK1403889.1"/>
    <property type="molecule type" value="Genomic_DNA"/>
</dbReference>
<evidence type="ECO:0000256" key="12">
    <source>
        <dbReference type="SAM" id="Phobius"/>
    </source>
</evidence>
<keyword evidence="11" id="KW-0863">Zinc-finger</keyword>
<evidence type="ECO:0000256" key="9">
    <source>
        <dbReference type="ARBA" id="ARBA00023136"/>
    </source>
</evidence>
<evidence type="ECO:0000313" key="15">
    <source>
        <dbReference type="EMBL" id="KAK1403889.1"/>
    </source>
</evidence>
<organism evidence="14 16">
    <name type="scientific">Heracleum sosnowskyi</name>
    <dbReference type="NCBI Taxonomy" id="360622"/>
    <lineage>
        <taxon>Eukaryota</taxon>
        <taxon>Viridiplantae</taxon>
        <taxon>Streptophyta</taxon>
        <taxon>Embryophyta</taxon>
        <taxon>Tracheophyta</taxon>
        <taxon>Spermatophyta</taxon>
        <taxon>Magnoliopsida</taxon>
        <taxon>eudicotyledons</taxon>
        <taxon>Gunneridae</taxon>
        <taxon>Pentapetalae</taxon>
        <taxon>asterids</taxon>
        <taxon>campanulids</taxon>
        <taxon>Apiales</taxon>
        <taxon>Apiaceae</taxon>
        <taxon>Apioideae</taxon>
        <taxon>apioid superclade</taxon>
        <taxon>Tordylieae</taxon>
        <taxon>Tordyliinae</taxon>
        <taxon>Heracleum</taxon>
    </lineage>
</organism>
<dbReference type="InterPro" id="IPR001841">
    <property type="entry name" value="Znf_RING"/>
</dbReference>
<dbReference type="GO" id="GO:0016020">
    <property type="term" value="C:membrane"/>
    <property type="evidence" value="ECO:0007669"/>
    <property type="project" value="UniProtKB-SubCell"/>
</dbReference>
<dbReference type="InterPro" id="IPR044602">
    <property type="entry name" value="ATL10/ATL72-79-like"/>
</dbReference>
<dbReference type="GO" id="GO:0016567">
    <property type="term" value="P:protein ubiquitination"/>
    <property type="evidence" value="ECO:0007669"/>
    <property type="project" value="InterPro"/>
</dbReference>
<dbReference type="SMART" id="SM00184">
    <property type="entry name" value="RING"/>
    <property type="match status" value="1"/>
</dbReference>
<keyword evidence="8 12" id="KW-1133">Transmembrane helix</keyword>
<dbReference type="InterPro" id="IPR013083">
    <property type="entry name" value="Znf_RING/FYVE/PHD"/>
</dbReference>
<comment type="subcellular location">
    <subcellularLocation>
        <location evidence="2">Membrane</location>
        <topology evidence="2">Single-pass membrane protein</topology>
    </subcellularLocation>
</comment>
<comment type="caution">
    <text evidence="14">The sequence shown here is derived from an EMBL/GenBank/DDBJ whole genome shotgun (WGS) entry which is preliminary data.</text>
</comment>
<accession>A0AAD8NCA5</accession>
<protein>
    <recommendedName>
        <fullName evidence="3">RING-type E3 ubiquitin transferase</fullName>
        <ecNumber evidence="3">2.3.2.27</ecNumber>
    </recommendedName>
</protein>
<dbReference type="Pfam" id="PF13639">
    <property type="entry name" value="zf-RING_2"/>
    <property type="match status" value="1"/>
</dbReference>
<keyword evidence="16" id="KW-1185">Reference proteome</keyword>
<gene>
    <name evidence="14" type="ORF">POM88_003422</name>
    <name evidence="15" type="ORF">POM88_003494</name>
</gene>
<proteinExistence type="inferred from homology"/>
<evidence type="ECO:0000256" key="7">
    <source>
        <dbReference type="ARBA" id="ARBA00022833"/>
    </source>
</evidence>
<evidence type="ECO:0000256" key="10">
    <source>
        <dbReference type="ARBA" id="ARBA00024209"/>
    </source>
</evidence>
<dbReference type="SUPFAM" id="SSF57850">
    <property type="entry name" value="RING/U-box"/>
    <property type="match status" value="1"/>
</dbReference>
<dbReference type="PROSITE" id="PS50089">
    <property type="entry name" value="ZF_RING_2"/>
    <property type="match status" value="1"/>
</dbReference>
<keyword evidence="6" id="KW-0479">Metal-binding</keyword>
<dbReference type="EMBL" id="JAUIZM010000001">
    <property type="protein sequence ID" value="KAK1403817.1"/>
    <property type="molecule type" value="Genomic_DNA"/>
</dbReference>
<dbReference type="CDD" id="cd16461">
    <property type="entry name" value="RING-H2_EL5-like"/>
    <property type="match status" value="1"/>
</dbReference>
<evidence type="ECO:0000256" key="3">
    <source>
        <dbReference type="ARBA" id="ARBA00012483"/>
    </source>
</evidence>
<evidence type="ECO:0000256" key="2">
    <source>
        <dbReference type="ARBA" id="ARBA00004167"/>
    </source>
</evidence>
<reference evidence="14" key="1">
    <citation type="submission" date="2023-02" db="EMBL/GenBank/DDBJ databases">
        <title>Genome of toxic invasive species Heracleum sosnowskyi carries increased number of genes despite the absence of recent whole-genome duplications.</title>
        <authorList>
            <person name="Schelkunov M."/>
            <person name="Shtratnikova V."/>
            <person name="Makarenko M."/>
            <person name="Klepikova A."/>
            <person name="Omelchenko D."/>
            <person name="Novikova G."/>
            <person name="Obukhova E."/>
            <person name="Bogdanov V."/>
            <person name="Penin A."/>
            <person name="Logacheva M."/>
        </authorList>
    </citation>
    <scope>NUCLEOTIDE SEQUENCE</scope>
    <source>
        <strain evidence="14">Hsosn_3</strain>
        <tissue evidence="14">Leaf</tissue>
    </source>
</reference>
<feature type="domain" description="RING-type" evidence="13">
    <location>
        <begin position="133"/>
        <end position="175"/>
    </location>
</feature>
<name>A0AAD8NCA5_9APIA</name>
<keyword evidence="4 14" id="KW-0808">Transferase</keyword>
<dbReference type="Proteomes" id="UP001237642">
    <property type="component" value="Unassembled WGS sequence"/>
</dbReference>
<keyword evidence="7" id="KW-0862">Zinc</keyword>
<evidence type="ECO:0000256" key="6">
    <source>
        <dbReference type="ARBA" id="ARBA00022723"/>
    </source>
</evidence>
<keyword evidence="5 12" id="KW-0812">Transmembrane</keyword>
<reference evidence="14" key="2">
    <citation type="submission" date="2023-05" db="EMBL/GenBank/DDBJ databases">
        <authorList>
            <person name="Schelkunov M.I."/>
        </authorList>
    </citation>
    <scope>NUCLEOTIDE SEQUENCE</scope>
    <source>
        <strain evidence="14">Hsosn_3</strain>
        <tissue evidence="14">Leaf</tissue>
    </source>
</reference>
<evidence type="ECO:0000313" key="16">
    <source>
        <dbReference type="Proteomes" id="UP001237642"/>
    </source>
</evidence>
<evidence type="ECO:0000256" key="11">
    <source>
        <dbReference type="PROSITE-ProRule" id="PRU00175"/>
    </source>
</evidence>
<dbReference type="AlphaFoldDB" id="A0AAD8NCA5"/>
<dbReference type="Gene3D" id="3.30.40.10">
    <property type="entry name" value="Zinc/RING finger domain, C3HC4 (zinc finger)"/>
    <property type="match status" value="1"/>
</dbReference>
<comment type="similarity">
    <text evidence="10">Belongs to the RING-type zinc finger family. ATL subfamily.</text>
</comment>
<comment type="catalytic activity">
    <reaction evidence="1">
        <text>S-ubiquitinyl-[E2 ubiquitin-conjugating enzyme]-L-cysteine + [acceptor protein]-L-lysine = [E2 ubiquitin-conjugating enzyme]-L-cysteine + N(6)-ubiquitinyl-[acceptor protein]-L-lysine.</text>
        <dbReference type="EC" id="2.3.2.27"/>
    </reaction>
</comment>
<dbReference type="PANTHER" id="PTHR46905">
    <property type="entry name" value="RING-H2 FINGER PROTEIN ATL78"/>
    <property type="match status" value="1"/>
</dbReference>
<evidence type="ECO:0000256" key="4">
    <source>
        <dbReference type="ARBA" id="ARBA00022679"/>
    </source>
</evidence>
<evidence type="ECO:0000259" key="13">
    <source>
        <dbReference type="PROSITE" id="PS50089"/>
    </source>
</evidence>
<keyword evidence="9 12" id="KW-0472">Membrane</keyword>
<feature type="transmembrane region" description="Helical" evidence="12">
    <location>
        <begin position="59"/>
        <end position="80"/>
    </location>
</feature>
<evidence type="ECO:0000256" key="1">
    <source>
        <dbReference type="ARBA" id="ARBA00000900"/>
    </source>
</evidence>
<sequence>MSFSTSTVSTFVFQQFHSNMYSRRLLSHNQLYQQQAAATPPLSSERDIGSEENEFDADVVMILSVLLCAVICLLGLNSILRCTLRCSRMVASESNASSSTTSANNGITKKALKTFPVVNYSAELKLPGLDAECVICLSEFTPNQRVKLLPTCNHGFHVRCIDRWLTSNSSCPICRNCLIQTCQKIVGCSIPNTSPPTPVHQESIYIIVPSPEVNEVVHSYQT</sequence>
<dbReference type="GO" id="GO:0061630">
    <property type="term" value="F:ubiquitin protein ligase activity"/>
    <property type="evidence" value="ECO:0007669"/>
    <property type="project" value="UniProtKB-EC"/>
</dbReference>
<evidence type="ECO:0000256" key="5">
    <source>
        <dbReference type="ARBA" id="ARBA00022692"/>
    </source>
</evidence>
<evidence type="ECO:0000313" key="14">
    <source>
        <dbReference type="EMBL" id="KAK1403817.1"/>
    </source>
</evidence>
<dbReference type="GO" id="GO:0008270">
    <property type="term" value="F:zinc ion binding"/>
    <property type="evidence" value="ECO:0007669"/>
    <property type="project" value="UniProtKB-KW"/>
</dbReference>